<dbReference type="Gene3D" id="3.40.50.880">
    <property type="match status" value="1"/>
</dbReference>
<dbReference type="PANTHER" id="PTHR43130:SF7">
    <property type="entry name" value="DJ-1_PFPI DOMAIN-CONTAINING PROTEIN"/>
    <property type="match status" value="1"/>
</dbReference>
<dbReference type="Proteomes" id="UP000541558">
    <property type="component" value="Unassembled WGS sequence"/>
</dbReference>
<keyword evidence="3" id="KW-1185">Reference proteome</keyword>
<dbReference type="InterPro" id="IPR002818">
    <property type="entry name" value="DJ-1/PfpI"/>
</dbReference>
<organism evidence="2 3">
    <name type="scientific">Ephemerocybe angulata</name>
    <dbReference type="NCBI Taxonomy" id="980116"/>
    <lineage>
        <taxon>Eukaryota</taxon>
        <taxon>Fungi</taxon>
        <taxon>Dikarya</taxon>
        <taxon>Basidiomycota</taxon>
        <taxon>Agaricomycotina</taxon>
        <taxon>Agaricomycetes</taxon>
        <taxon>Agaricomycetidae</taxon>
        <taxon>Agaricales</taxon>
        <taxon>Agaricineae</taxon>
        <taxon>Psathyrellaceae</taxon>
        <taxon>Ephemerocybe</taxon>
    </lineage>
</organism>
<protein>
    <recommendedName>
        <fullName evidence="1">DJ-1/PfpI domain-containing protein</fullName>
    </recommendedName>
</protein>
<dbReference type="Pfam" id="PF01965">
    <property type="entry name" value="DJ-1_PfpI"/>
    <property type="match status" value="1"/>
</dbReference>
<proteinExistence type="predicted"/>
<evidence type="ECO:0000259" key="1">
    <source>
        <dbReference type="Pfam" id="PF01965"/>
    </source>
</evidence>
<dbReference type="InterPro" id="IPR029062">
    <property type="entry name" value="Class_I_gatase-like"/>
</dbReference>
<gene>
    <name evidence="2" type="ORF">D9611_002153</name>
</gene>
<dbReference type="EMBL" id="JAACJK010000001">
    <property type="protein sequence ID" value="KAF5342185.1"/>
    <property type="molecule type" value="Genomic_DNA"/>
</dbReference>
<evidence type="ECO:0000313" key="3">
    <source>
        <dbReference type="Proteomes" id="UP000541558"/>
    </source>
</evidence>
<name>A0A8H5CI81_9AGAR</name>
<feature type="domain" description="DJ-1/PfpI" evidence="1">
    <location>
        <begin position="58"/>
        <end position="202"/>
    </location>
</feature>
<dbReference type="OrthoDB" id="543156at2759"/>
<dbReference type="AlphaFoldDB" id="A0A8H5CI81"/>
<sequence length="240" mass="26342">MHLLPSRLAANTTLNAIQFGVLLLKGYQFQDLVGPVDYLNTHTHSFLDGIAPPAIVAKAPNITWHYISEYNDFSPITASSGPPQIPTTTFNQTPTLDYLLIPGADIYHTFPVEATKFIQARFPELKGLLTVCVGSLHLSRTGLLDGKRAATNKVALRLTVEQGQFQQFSNVTWVKDERFVRDGKIWSSSGVTAGIDLAAEFARVNFDPDVNQAASEAFEYKANPAQPDAFAYILDGVDLN</sequence>
<dbReference type="InterPro" id="IPR052158">
    <property type="entry name" value="INH-QAR"/>
</dbReference>
<dbReference type="PANTHER" id="PTHR43130">
    <property type="entry name" value="ARAC-FAMILY TRANSCRIPTIONAL REGULATOR"/>
    <property type="match status" value="1"/>
</dbReference>
<dbReference type="SUPFAM" id="SSF52317">
    <property type="entry name" value="Class I glutamine amidotransferase-like"/>
    <property type="match status" value="1"/>
</dbReference>
<evidence type="ECO:0000313" key="2">
    <source>
        <dbReference type="EMBL" id="KAF5342185.1"/>
    </source>
</evidence>
<comment type="caution">
    <text evidence="2">The sequence shown here is derived from an EMBL/GenBank/DDBJ whole genome shotgun (WGS) entry which is preliminary data.</text>
</comment>
<reference evidence="2 3" key="1">
    <citation type="journal article" date="2020" name="ISME J.">
        <title>Uncovering the hidden diversity of litter-decomposition mechanisms in mushroom-forming fungi.</title>
        <authorList>
            <person name="Floudas D."/>
            <person name="Bentzer J."/>
            <person name="Ahren D."/>
            <person name="Johansson T."/>
            <person name="Persson P."/>
            <person name="Tunlid A."/>
        </authorList>
    </citation>
    <scope>NUCLEOTIDE SEQUENCE [LARGE SCALE GENOMIC DNA]</scope>
    <source>
        <strain evidence="2 3">CBS 175.51</strain>
    </source>
</reference>
<accession>A0A8H5CI81</accession>